<dbReference type="Proteomes" id="UP000027093">
    <property type="component" value="Chromosome"/>
</dbReference>
<dbReference type="AlphaFoldDB" id="A0A060HEM9"/>
<dbReference type="KEGG" id="nvn:NVIE_009000"/>
<keyword evidence="1" id="KW-0472">Membrane</keyword>
<dbReference type="GeneID" id="74946171"/>
<dbReference type="EMBL" id="CP007536">
    <property type="protein sequence ID" value="AIC15124.1"/>
    <property type="molecule type" value="Genomic_DNA"/>
</dbReference>
<name>A0A060HEM9_9ARCH</name>
<feature type="transmembrane region" description="Helical" evidence="1">
    <location>
        <begin position="7"/>
        <end position="26"/>
    </location>
</feature>
<dbReference type="HOGENOM" id="CLU_843634_0_0_2"/>
<feature type="transmembrane region" description="Helical" evidence="1">
    <location>
        <begin position="154"/>
        <end position="184"/>
    </location>
</feature>
<evidence type="ECO:0000256" key="1">
    <source>
        <dbReference type="SAM" id="Phobius"/>
    </source>
</evidence>
<gene>
    <name evidence="2" type="ORF">NVIE_009000</name>
</gene>
<keyword evidence="3" id="KW-1185">Reference proteome</keyword>
<keyword evidence="1" id="KW-0812">Transmembrane</keyword>
<accession>A0A060HEM9</accession>
<keyword evidence="1" id="KW-1133">Transmembrane helix</keyword>
<evidence type="ECO:0000313" key="2">
    <source>
        <dbReference type="EMBL" id="AIC15124.1"/>
    </source>
</evidence>
<evidence type="ECO:0000313" key="3">
    <source>
        <dbReference type="Proteomes" id="UP000027093"/>
    </source>
</evidence>
<protein>
    <submittedName>
        <fullName evidence="2">Uncharacterized protein</fullName>
    </submittedName>
</protein>
<organism evidence="2 3">
    <name type="scientific">Nitrososphaera viennensis EN76</name>
    <dbReference type="NCBI Taxonomy" id="926571"/>
    <lineage>
        <taxon>Archaea</taxon>
        <taxon>Nitrososphaerota</taxon>
        <taxon>Nitrososphaeria</taxon>
        <taxon>Nitrososphaerales</taxon>
        <taxon>Nitrososphaeraceae</taxon>
        <taxon>Nitrososphaera</taxon>
    </lineage>
</organism>
<reference evidence="2 3" key="1">
    <citation type="journal article" date="2014" name="Int. J. Syst. Evol. Microbiol.">
        <title>Nitrososphaera viennensis gen. nov., sp. nov., an aerobic and mesophilic, ammonia-oxidizing archaeon from soil and a member of the archaeal phylum Thaumarchaeota.</title>
        <authorList>
            <person name="Stieglmeier M."/>
            <person name="Klingl A."/>
            <person name="Alves R.J."/>
            <person name="Rittmann S.K."/>
            <person name="Melcher M."/>
            <person name="Leisch N."/>
            <person name="Schleper C."/>
        </authorList>
    </citation>
    <scope>NUCLEOTIDE SEQUENCE [LARGE SCALE GENOMIC DNA]</scope>
    <source>
        <strain evidence="2">EN76</strain>
    </source>
</reference>
<dbReference type="RefSeq" id="WP_075054201.1">
    <property type="nucleotide sequence ID" value="NZ_CP007536.1"/>
</dbReference>
<proteinExistence type="predicted"/>
<sequence length="329" mass="37962">MTAVPKELIYVVISSGLLVVVGTAMWELIRLPDVGMGTKDSTLDGNTLNSTFYMKNNGLLTVHNVRVTLNSNVELLDIQEGFHTEKFDIVANGERSIIIDAPRLSTQTEIDLRISMNITGSKNITLKGFASYDEKSNIVELEYNRSNQEFAPSIFTFLTFIITILFIILVVVIVSLVVITIYVIRRKRRFDRLRTALDSISELGNSFNKTKEKFVEVIEQEISRANAQLSKDITNKTILSTDIWDKASQKWKKTFFEDNDYEIVNRFYTETRRRNVKVETAPDKLTEDELRVLNQECYYLSRLALNDVRWPLKKQGEPNKNQFRINQLR</sequence>